<dbReference type="EMBL" id="JAPWTK010000487">
    <property type="protein sequence ID" value="KAJ8939441.1"/>
    <property type="molecule type" value="Genomic_DNA"/>
</dbReference>
<name>A0AAV8XK71_9CUCU</name>
<organism evidence="1 2">
    <name type="scientific">Aromia moschata</name>
    <dbReference type="NCBI Taxonomy" id="1265417"/>
    <lineage>
        <taxon>Eukaryota</taxon>
        <taxon>Metazoa</taxon>
        <taxon>Ecdysozoa</taxon>
        <taxon>Arthropoda</taxon>
        <taxon>Hexapoda</taxon>
        <taxon>Insecta</taxon>
        <taxon>Pterygota</taxon>
        <taxon>Neoptera</taxon>
        <taxon>Endopterygota</taxon>
        <taxon>Coleoptera</taxon>
        <taxon>Polyphaga</taxon>
        <taxon>Cucujiformia</taxon>
        <taxon>Chrysomeloidea</taxon>
        <taxon>Cerambycidae</taxon>
        <taxon>Cerambycinae</taxon>
        <taxon>Callichromatini</taxon>
        <taxon>Aromia</taxon>
    </lineage>
</organism>
<dbReference type="Proteomes" id="UP001162162">
    <property type="component" value="Unassembled WGS sequence"/>
</dbReference>
<keyword evidence="2" id="KW-1185">Reference proteome</keyword>
<dbReference type="AlphaFoldDB" id="A0AAV8XK71"/>
<evidence type="ECO:0000313" key="1">
    <source>
        <dbReference type="EMBL" id="KAJ8939441.1"/>
    </source>
</evidence>
<protein>
    <submittedName>
        <fullName evidence="1">Uncharacterized protein</fullName>
    </submittedName>
</protein>
<evidence type="ECO:0000313" key="2">
    <source>
        <dbReference type="Proteomes" id="UP001162162"/>
    </source>
</evidence>
<sequence length="120" mass="13650">MSATDFEYLLNKIGPEISKMDTNMRKCIPVQERLAVTLRFLATGDSYQSLAYLFKFLAQLISSIIPEVCQAIINALQEFIKLPKNCSEWEKTAAEFEKNVEFSSLRRGSRREAHPDSGTL</sequence>
<gene>
    <name evidence="1" type="ORF">NQ318_010625</name>
</gene>
<proteinExistence type="predicted"/>
<accession>A0AAV8XK71</accession>
<reference evidence="1" key="1">
    <citation type="journal article" date="2023" name="Insect Mol. Biol.">
        <title>Genome sequencing provides insights into the evolution of gene families encoding plant cell wall-degrading enzymes in longhorned beetles.</title>
        <authorList>
            <person name="Shin N.R."/>
            <person name="Okamura Y."/>
            <person name="Kirsch R."/>
            <person name="Pauchet Y."/>
        </authorList>
    </citation>
    <scope>NUCLEOTIDE SEQUENCE</scope>
    <source>
        <strain evidence="1">AMC_N1</strain>
    </source>
</reference>
<comment type="caution">
    <text evidence="1">The sequence shown here is derived from an EMBL/GenBank/DDBJ whole genome shotgun (WGS) entry which is preliminary data.</text>
</comment>